<reference evidence="3" key="1">
    <citation type="submission" date="2020-03" db="EMBL/GenBank/DDBJ databases">
        <title>Draft sequencing of Paenibacilllus sp. S3N08.</title>
        <authorList>
            <person name="Kim D.-U."/>
        </authorList>
    </citation>
    <scope>NUCLEOTIDE SEQUENCE</scope>
    <source>
        <strain evidence="3">S3N08</strain>
    </source>
</reference>
<feature type="chain" id="PRO_5047307783" description="TrbC/VIRB2 family protein" evidence="2">
    <location>
        <begin position="23"/>
        <end position="141"/>
    </location>
</feature>
<evidence type="ECO:0000256" key="1">
    <source>
        <dbReference type="SAM" id="Phobius"/>
    </source>
</evidence>
<dbReference type="RefSeq" id="WP_166156697.1">
    <property type="nucleotide sequence ID" value="NZ_JAAOIW010000023.1"/>
</dbReference>
<evidence type="ECO:0008006" key="5">
    <source>
        <dbReference type="Google" id="ProtNLM"/>
    </source>
</evidence>
<dbReference type="EMBL" id="JAAOIW010000023">
    <property type="protein sequence ID" value="NHN34892.1"/>
    <property type="molecule type" value="Genomic_DNA"/>
</dbReference>
<sequence length="141" mass="15534">MVKKSLFVVIILINVIISSAYAEDMPPTSNSNDNSIVNPQKAKKLDSVNDRLKKNITEATPEKFQEGIKEKGNTLYESIKASTVMYIAVVIGAFLICMFVGIFFKKMIGYGFSVLALGTLGYFIINFAPDILELLTNGVTK</sequence>
<dbReference type="Proteomes" id="UP001165962">
    <property type="component" value="Unassembled WGS sequence"/>
</dbReference>
<name>A0ABX0JFF8_9BACL</name>
<keyword evidence="1" id="KW-0472">Membrane</keyword>
<feature type="transmembrane region" description="Helical" evidence="1">
    <location>
        <begin position="84"/>
        <end position="103"/>
    </location>
</feature>
<accession>A0ABX0JFF8</accession>
<organism evidence="3 4">
    <name type="scientific">Paenibacillus agricola</name>
    <dbReference type="NCBI Taxonomy" id="2716264"/>
    <lineage>
        <taxon>Bacteria</taxon>
        <taxon>Bacillati</taxon>
        <taxon>Bacillota</taxon>
        <taxon>Bacilli</taxon>
        <taxon>Bacillales</taxon>
        <taxon>Paenibacillaceae</taxon>
        <taxon>Paenibacillus</taxon>
    </lineage>
</organism>
<evidence type="ECO:0000313" key="4">
    <source>
        <dbReference type="Proteomes" id="UP001165962"/>
    </source>
</evidence>
<comment type="caution">
    <text evidence="3">The sequence shown here is derived from an EMBL/GenBank/DDBJ whole genome shotgun (WGS) entry which is preliminary data.</text>
</comment>
<keyword evidence="4" id="KW-1185">Reference proteome</keyword>
<feature type="signal peptide" evidence="2">
    <location>
        <begin position="1"/>
        <end position="22"/>
    </location>
</feature>
<feature type="transmembrane region" description="Helical" evidence="1">
    <location>
        <begin position="110"/>
        <end position="128"/>
    </location>
</feature>
<protein>
    <recommendedName>
        <fullName evidence="5">TrbC/VIRB2 family protein</fullName>
    </recommendedName>
</protein>
<evidence type="ECO:0000256" key="2">
    <source>
        <dbReference type="SAM" id="SignalP"/>
    </source>
</evidence>
<gene>
    <name evidence="3" type="ORF">G9U52_34685</name>
</gene>
<proteinExistence type="predicted"/>
<evidence type="ECO:0000313" key="3">
    <source>
        <dbReference type="EMBL" id="NHN34892.1"/>
    </source>
</evidence>
<keyword evidence="1" id="KW-0812">Transmembrane</keyword>
<keyword evidence="1" id="KW-1133">Transmembrane helix</keyword>
<keyword evidence="2" id="KW-0732">Signal</keyword>